<keyword evidence="6 7" id="KW-0472">Membrane</keyword>
<feature type="transmembrane region" description="Helical" evidence="7">
    <location>
        <begin position="225"/>
        <end position="244"/>
    </location>
</feature>
<evidence type="ECO:0000256" key="3">
    <source>
        <dbReference type="ARBA" id="ARBA00022475"/>
    </source>
</evidence>
<feature type="transmembrane region" description="Helical" evidence="7">
    <location>
        <begin position="199"/>
        <end position="219"/>
    </location>
</feature>
<feature type="transmembrane region" description="Helical" evidence="7">
    <location>
        <begin position="173"/>
        <end position="192"/>
    </location>
</feature>
<dbReference type="Gene3D" id="3.10.20.90">
    <property type="entry name" value="Phosphatidylinositol 3-kinase Catalytic Subunit, Chain A, domain 1"/>
    <property type="match status" value="1"/>
</dbReference>
<feature type="domain" description="EccD-like transmembrane" evidence="8">
    <location>
        <begin position="173"/>
        <end position="511"/>
    </location>
</feature>
<feature type="transmembrane region" description="Helical" evidence="7">
    <location>
        <begin position="311"/>
        <end position="329"/>
    </location>
</feature>
<feature type="transmembrane region" description="Helical" evidence="7">
    <location>
        <begin position="421"/>
        <end position="441"/>
    </location>
</feature>
<evidence type="ECO:0000256" key="2">
    <source>
        <dbReference type="ARBA" id="ARBA00006162"/>
    </source>
</evidence>
<keyword evidence="5 7" id="KW-1133">Transmembrane helix</keyword>
<dbReference type="RefSeq" id="WP_120678240.1">
    <property type="nucleotide sequence ID" value="NZ_RBAL01000005.1"/>
</dbReference>
<feature type="transmembrane region" description="Helical" evidence="7">
    <location>
        <begin position="380"/>
        <end position="409"/>
    </location>
</feature>
<dbReference type="GO" id="GO:0005886">
    <property type="term" value="C:plasma membrane"/>
    <property type="evidence" value="ECO:0007669"/>
    <property type="project" value="UniProtKB-SubCell"/>
</dbReference>
<keyword evidence="3" id="KW-1003">Cell membrane</keyword>
<evidence type="ECO:0000256" key="4">
    <source>
        <dbReference type="ARBA" id="ARBA00022692"/>
    </source>
</evidence>
<name>A0A3A9Z3L3_9ACTN</name>
<evidence type="ECO:0000256" key="6">
    <source>
        <dbReference type="ARBA" id="ARBA00023136"/>
    </source>
</evidence>
<evidence type="ECO:0000256" key="7">
    <source>
        <dbReference type="SAM" id="Phobius"/>
    </source>
</evidence>
<evidence type="ECO:0000313" key="10">
    <source>
        <dbReference type="Proteomes" id="UP000272474"/>
    </source>
</evidence>
<proteinExistence type="inferred from homology"/>
<feature type="transmembrane region" description="Helical" evidence="7">
    <location>
        <begin position="256"/>
        <end position="277"/>
    </location>
</feature>
<feature type="transmembrane region" description="Helical" evidence="7">
    <location>
        <begin position="283"/>
        <end position="304"/>
    </location>
</feature>
<comment type="similarity">
    <text evidence="2">Belongs to the EccD/Snm4 family.</text>
</comment>
<dbReference type="InterPro" id="IPR024962">
    <property type="entry name" value="YukD-like"/>
</dbReference>
<dbReference type="AlphaFoldDB" id="A0A3A9Z3L3"/>
<dbReference type="OrthoDB" id="4156660at2"/>
<evidence type="ECO:0000313" key="9">
    <source>
        <dbReference type="EMBL" id="RKN43031.1"/>
    </source>
</evidence>
<accession>A0A3A9Z3L3</accession>
<dbReference type="Pfam" id="PF08817">
    <property type="entry name" value="YukD"/>
    <property type="match status" value="1"/>
</dbReference>
<evidence type="ECO:0000256" key="5">
    <source>
        <dbReference type="ARBA" id="ARBA00022989"/>
    </source>
</evidence>
<reference evidence="9 10" key="1">
    <citation type="journal article" date="2014" name="Int. J. Syst. Evol. Microbiol.">
        <title>Streptomyces hoynatensis sp. nov., isolated from deep marine sediment.</title>
        <authorList>
            <person name="Veyisoglu A."/>
            <person name="Sahin N."/>
        </authorList>
    </citation>
    <scope>NUCLEOTIDE SEQUENCE [LARGE SCALE GENOMIC DNA]</scope>
    <source>
        <strain evidence="9 10">KCTC 29097</strain>
    </source>
</reference>
<dbReference type="Pfam" id="PF19053">
    <property type="entry name" value="EccD"/>
    <property type="match status" value="1"/>
</dbReference>
<evidence type="ECO:0000259" key="8">
    <source>
        <dbReference type="Pfam" id="PF19053"/>
    </source>
</evidence>
<gene>
    <name evidence="9" type="ORF">D7294_11005</name>
</gene>
<protein>
    <submittedName>
        <fullName evidence="9">Type VII secretion integral membrane protein EccD</fullName>
    </submittedName>
</protein>
<feature type="transmembrane region" description="Helical" evidence="7">
    <location>
        <begin position="453"/>
        <end position="472"/>
    </location>
</feature>
<dbReference type="InterPro" id="IPR006707">
    <property type="entry name" value="T7SS_EccD"/>
</dbReference>
<keyword evidence="10" id="KW-1185">Reference proteome</keyword>
<feature type="transmembrane region" description="Helical" evidence="7">
    <location>
        <begin position="484"/>
        <end position="504"/>
    </location>
</feature>
<dbReference type="EMBL" id="RBAL01000005">
    <property type="protein sequence ID" value="RKN43031.1"/>
    <property type="molecule type" value="Genomic_DNA"/>
</dbReference>
<evidence type="ECO:0000256" key="1">
    <source>
        <dbReference type="ARBA" id="ARBA00004651"/>
    </source>
</evidence>
<dbReference type="Proteomes" id="UP000272474">
    <property type="component" value="Unassembled WGS sequence"/>
</dbReference>
<comment type="subcellular location">
    <subcellularLocation>
        <location evidence="1">Cell membrane</location>
        <topology evidence="1">Multi-pass membrane protein</topology>
    </subcellularLocation>
</comment>
<dbReference type="InterPro" id="IPR044049">
    <property type="entry name" value="EccD_transm"/>
</dbReference>
<keyword evidence="4 7" id="KW-0812">Transmembrane</keyword>
<dbReference type="PIRSF" id="PIRSF017804">
    <property type="entry name" value="Secretion_EccD1"/>
    <property type="match status" value="1"/>
</dbReference>
<sequence>MSGSLTHRPATQAGATFVRIGLAGPAGRADLAVPAGVPLARLMPALLRHAGEEPGPDGGVGHGGWVLRRADGTRLDTAAPLAAQGVGEGDLLFVGRGSDDTTPPLYDDVVEVMGREIRGDLRGDVRRDLRGDFRGDFRGENSAGTAGAAGGAGGGGGRGSAGGGLPAAAVRGATGALATLAVLAACAALDAAPGALPGWLGLATAVCALSFGLLLSRAFGDTRAGVLASVLAAPPAMLGAVRLLGGGTGILGGATAGQLLLACGVLALIGAVGPLLADGGDGAFAALVTAGPLTATGALVCAVWDVAPARAAAIAAPLALALTTLWPTVAVRLAGIPGPQVAATVEELDALPSQLAYDRLRARIAAARRLLLGMQAGSHLVAGGGAVVLFGSGRLWPGVLGAALTLLMLTRTRLFAGPAQAAVPLTCALLAAGGAAAAYVTGRFGETVPMLGVALPGALLIALAAGLVGLFTGRTRLNPRLSRAIDLLEGTLLLSVVPLCLAVWEVYPALLDLRA</sequence>
<organism evidence="9 10">
    <name type="scientific">Streptomyces hoynatensis</name>
    <dbReference type="NCBI Taxonomy" id="1141874"/>
    <lineage>
        <taxon>Bacteria</taxon>
        <taxon>Bacillati</taxon>
        <taxon>Actinomycetota</taxon>
        <taxon>Actinomycetes</taxon>
        <taxon>Kitasatosporales</taxon>
        <taxon>Streptomycetaceae</taxon>
        <taxon>Streptomyces</taxon>
    </lineage>
</organism>
<comment type="caution">
    <text evidence="9">The sequence shown here is derived from an EMBL/GenBank/DDBJ whole genome shotgun (WGS) entry which is preliminary data.</text>
</comment>